<accession>U6F5Q3</accession>
<dbReference type="Proteomes" id="UP000017248">
    <property type="component" value="Unassembled WGS sequence"/>
</dbReference>
<organism evidence="1 2">
    <name type="scientific">Lactobacillus helveticus CIRM-BIA 951</name>
    <dbReference type="NCBI Taxonomy" id="1226334"/>
    <lineage>
        <taxon>Bacteria</taxon>
        <taxon>Bacillati</taxon>
        <taxon>Bacillota</taxon>
        <taxon>Bacilli</taxon>
        <taxon>Lactobacillales</taxon>
        <taxon>Lactobacillaceae</taxon>
        <taxon>Lactobacillus</taxon>
    </lineage>
</organism>
<name>U6F5Q3_LACHE</name>
<dbReference type="AlphaFoldDB" id="U6F5Q3"/>
<reference evidence="1" key="1">
    <citation type="submission" date="2013-09" db="EMBL/GenBank/DDBJ databases">
        <title>Draft Genome Sequence of five Lactobacillus helveticus strains CIRM-BIA 101T, 103, 104, 951 and 953 isolated from milk product.</title>
        <authorList>
            <person name="Valence F."/>
            <person name="Chuat V."/>
            <person name="Ma L."/>
            <person name="Creno S."/>
            <person name="Falentin H."/>
            <person name="Lortal S."/>
            <person name="Bizet C."/>
            <person name="Clermont D."/>
            <person name="Loux V."/>
            <person name="Bouchier C."/>
            <person name="Cousin S."/>
        </authorList>
    </citation>
    <scope>NUCLEOTIDE SEQUENCE [LARGE SCALE GENOMIC DNA]</scope>
    <source>
        <strain evidence="1">CIRM-BIA 951</strain>
    </source>
</reference>
<proteinExistence type="predicted"/>
<sequence>MAHQTHLQRKMMTRHIRMISLGGVSDWNRAFS</sequence>
<dbReference type="EMBL" id="CBUK010000169">
    <property type="protein sequence ID" value="CDI59281.1"/>
    <property type="molecule type" value="Genomic_DNA"/>
</dbReference>
<keyword evidence="2" id="KW-1185">Reference proteome</keyword>
<protein>
    <submittedName>
        <fullName evidence="1">Uncharacterized protein</fullName>
    </submittedName>
</protein>
<evidence type="ECO:0000313" key="1">
    <source>
        <dbReference type="EMBL" id="CDI59281.1"/>
    </source>
</evidence>
<dbReference type="HOGENOM" id="CLU_3390036_0_0_9"/>
<evidence type="ECO:0000313" key="2">
    <source>
        <dbReference type="Proteomes" id="UP000017248"/>
    </source>
</evidence>
<gene>
    <name evidence="1" type="ORF">LHCIRMBIA951_00541</name>
</gene>
<comment type="caution">
    <text evidence="1">The sequence shown here is derived from an EMBL/GenBank/DDBJ whole genome shotgun (WGS) entry which is preliminary data.</text>
</comment>